<comment type="subcellular location">
    <subcellularLocation>
        <location evidence="1">Cell membrane</location>
        <topology evidence="1">Multi-pass membrane protein</topology>
    </subcellularLocation>
</comment>
<keyword evidence="3 7" id="KW-0812">Transmembrane</keyword>
<feature type="transmembrane region" description="Helical" evidence="7">
    <location>
        <begin position="303"/>
        <end position="321"/>
    </location>
</feature>
<dbReference type="InterPro" id="IPR011701">
    <property type="entry name" value="MFS"/>
</dbReference>
<evidence type="ECO:0000256" key="6">
    <source>
        <dbReference type="SAM" id="MobiDB-lite"/>
    </source>
</evidence>
<evidence type="ECO:0000256" key="1">
    <source>
        <dbReference type="ARBA" id="ARBA00004651"/>
    </source>
</evidence>
<feature type="transmembrane region" description="Helical" evidence="7">
    <location>
        <begin position="394"/>
        <end position="414"/>
    </location>
</feature>
<evidence type="ECO:0000313" key="9">
    <source>
        <dbReference type="EMBL" id="MDT0270429.1"/>
    </source>
</evidence>
<evidence type="ECO:0000256" key="5">
    <source>
        <dbReference type="ARBA" id="ARBA00023136"/>
    </source>
</evidence>
<feature type="transmembrane region" description="Helical" evidence="7">
    <location>
        <begin position="426"/>
        <end position="445"/>
    </location>
</feature>
<dbReference type="Pfam" id="PF07690">
    <property type="entry name" value="MFS_1"/>
    <property type="match status" value="1"/>
</dbReference>
<evidence type="ECO:0000256" key="2">
    <source>
        <dbReference type="ARBA" id="ARBA00022475"/>
    </source>
</evidence>
<proteinExistence type="predicted"/>
<feature type="domain" description="Major facilitator superfamily (MFS) profile" evidence="8">
    <location>
        <begin position="25"/>
        <end position="453"/>
    </location>
</feature>
<keyword evidence="2" id="KW-1003">Cell membrane</keyword>
<dbReference type="Gene3D" id="1.20.1250.20">
    <property type="entry name" value="MFS general substrate transporter like domains"/>
    <property type="match status" value="1"/>
</dbReference>
<gene>
    <name evidence="9" type="ORF">RM844_29570</name>
</gene>
<protein>
    <submittedName>
        <fullName evidence="9">MFS transporter</fullName>
    </submittedName>
</protein>
<dbReference type="Proteomes" id="UP001183410">
    <property type="component" value="Unassembled WGS sequence"/>
</dbReference>
<dbReference type="EMBL" id="JAVREO010000027">
    <property type="protein sequence ID" value="MDT0270429.1"/>
    <property type="molecule type" value="Genomic_DNA"/>
</dbReference>
<accession>A0ABU2K0B6</accession>
<dbReference type="RefSeq" id="WP_311670495.1">
    <property type="nucleotide sequence ID" value="NZ_JAVREO010000027.1"/>
</dbReference>
<comment type="caution">
    <text evidence="9">The sequence shown here is derived from an EMBL/GenBank/DDBJ whole genome shotgun (WGS) entry which is preliminary data.</text>
</comment>
<evidence type="ECO:0000256" key="7">
    <source>
        <dbReference type="SAM" id="Phobius"/>
    </source>
</evidence>
<feature type="transmembrane region" description="Helical" evidence="7">
    <location>
        <begin position="57"/>
        <end position="79"/>
    </location>
</feature>
<keyword evidence="10" id="KW-1185">Reference proteome</keyword>
<dbReference type="PROSITE" id="PS50850">
    <property type="entry name" value="MFS"/>
    <property type="match status" value="1"/>
</dbReference>
<evidence type="ECO:0000256" key="3">
    <source>
        <dbReference type="ARBA" id="ARBA00022692"/>
    </source>
</evidence>
<feature type="transmembrane region" description="Helical" evidence="7">
    <location>
        <begin position="354"/>
        <end position="373"/>
    </location>
</feature>
<organism evidence="9 10">
    <name type="scientific">Streptomyces chisholmiae</name>
    <dbReference type="NCBI Taxonomy" id="3075540"/>
    <lineage>
        <taxon>Bacteria</taxon>
        <taxon>Bacillati</taxon>
        <taxon>Actinomycetota</taxon>
        <taxon>Actinomycetes</taxon>
        <taxon>Kitasatosporales</taxon>
        <taxon>Streptomycetaceae</taxon>
        <taxon>Streptomyces</taxon>
    </lineage>
</organism>
<feature type="transmembrane region" description="Helical" evidence="7">
    <location>
        <begin position="29"/>
        <end position="51"/>
    </location>
</feature>
<dbReference type="InterPro" id="IPR036259">
    <property type="entry name" value="MFS_trans_sf"/>
</dbReference>
<dbReference type="PANTHER" id="PTHR23513">
    <property type="entry name" value="INTEGRAL MEMBRANE EFFLUX PROTEIN-RELATED"/>
    <property type="match status" value="1"/>
</dbReference>
<dbReference type="InterPro" id="IPR020846">
    <property type="entry name" value="MFS_dom"/>
</dbReference>
<keyword evidence="4 7" id="KW-1133">Transmembrane helix</keyword>
<keyword evidence="5 7" id="KW-0472">Membrane</keyword>
<dbReference type="PANTHER" id="PTHR23513:SF6">
    <property type="entry name" value="MAJOR FACILITATOR SUPERFAMILY ASSOCIATED DOMAIN-CONTAINING PROTEIN"/>
    <property type="match status" value="1"/>
</dbReference>
<dbReference type="SUPFAM" id="SSF103473">
    <property type="entry name" value="MFS general substrate transporter"/>
    <property type="match status" value="1"/>
</dbReference>
<feature type="transmembrane region" description="Helical" evidence="7">
    <location>
        <begin position="328"/>
        <end position="348"/>
    </location>
</feature>
<name>A0ABU2K0B6_9ACTN</name>
<reference evidence="10" key="1">
    <citation type="submission" date="2023-07" db="EMBL/GenBank/DDBJ databases">
        <title>30 novel species of actinomycetes from the DSMZ collection.</title>
        <authorList>
            <person name="Nouioui I."/>
        </authorList>
    </citation>
    <scope>NUCLEOTIDE SEQUENCE [LARGE SCALE GENOMIC DNA]</scope>
    <source>
        <strain evidence="10">DSM 44915</strain>
    </source>
</reference>
<evidence type="ECO:0000259" key="8">
    <source>
        <dbReference type="PROSITE" id="PS50850"/>
    </source>
</evidence>
<feature type="transmembrane region" description="Helical" evidence="7">
    <location>
        <begin position="91"/>
        <end position="112"/>
    </location>
</feature>
<feature type="region of interest" description="Disordered" evidence="6">
    <location>
        <begin position="227"/>
        <end position="249"/>
    </location>
</feature>
<evidence type="ECO:0000256" key="4">
    <source>
        <dbReference type="ARBA" id="ARBA00022989"/>
    </source>
</evidence>
<evidence type="ECO:0000313" key="10">
    <source>
        <dbReference type="Proteomes" id="UP001183410"/>
    </source>
</evidence>
<sequence>MTNGSREHAVTPGGGAAQRQGLGRPFWRLWTASTVANLGQGATAVAFPWLASTLTDSALLIALVAMSNRLPWLLFSLPAGALADRLDRRLVMVWMCVVRALVVGAVAVLVAVEALSLPLLCLCALALGFAEVLFDNTSQVLLPALVERERLDTANGRLMAAQVVADDFLAKPLGGLLLALALAAPFAFDAVTALVAGGLLLLLRGTFRAGAAAPAAGAGPGLGAGGERGGGAAALPGPRSPADPPRRPSMWAETVEGVRWLRGHRLLRRLAIALAITNMVAQGALVSYVLFARELLHLGPTGFAVLSAAPGIGALVGGLVAGRVVRAVGRATSLFLLVLIQAVVFAVAGLSSHAVLVGAVMSLLGLAVVLWNVTTVSLRQTLIPDRLLGRVNSVYRLLGWGTIPLGTALGGLLVTVMEPHWGREVALRSPLLLTAVVLVALAVAVRRGLPQSLIDEALGDAGGAGGR</sequence>
<feature type="transmembrane region" description="Helical" evidence="7">
    <location>
        <begin position="176"/>
        <end position="203"/>
    </location>
</feature>
<dbReference type="CDD" id="cd06173">
    <property type="entry name" value="MFS_MefA_like"/>
    <property type="match status" value="1"/>
</dbReference>
<feature type="transmembrane region" description="Helical" evidence="7">
    <location>
        <begin position="270"/>
        <end position="291"/>
    </location>
</feature>